<organism evidence="2 3">
    <name type="scientific">Oryzias javanicus</name>
    <name type="common">Javanese ricefish</name>
    <name type="synonym">Aplocheilus javanicus</name>
    <dbReference type="NCBI Taxonomy" id="123683"/>
    <lineage>
        <taxon>Eukaryota</taxon>
        <taxon>Metazoa</taxon>
        <taxon>Chordata</taxon>
        <taxon>Craniata</taxon>
        <taxon>Vertebrata</taxon>
        <taxon>Euteleostomi</taxon>
        <taxon>Actinopterygii</taxon>
        <taxon>Neopterygii</taxon>
        <taxon>Teleostei</taxon>
        <taxon>Neoteleostei</taxon>
        <taxon>Acanthomorphata</taxon>
        <taxon>Ovalentaria</taxon>
        <taxon>Atherinomorphae</taxon>
        <taxon>Beloniformes</taxon>
        <taxon>Adrianichthyidae</taxon>
        <taxon>Oryziinae</taxon>
        <taxon>Oryzias</taxon>
    </lineage>
</organism>
<keyword evidence="3" id="KW-1185">Reference proteome</keyword>
<evidence type="ECO:0000313" key="2">
    <source>
        <dbReference type="EMBL" id="RVE64311.1"/>
    </source>
</evidence>
<accession>A0A3S2P1B2</accession>
<dbReference type="EMBL" id="CM012450">
    <property type="protein sequence ID" value="RVE64311.1"/>
    <property type="molecule type" value="Genomic_DNA"/>
</dbReference>
<sequence length="94" mass="10691">MHGHLEGSAVIQKAWRRFALRTEDEMQKPSVNLGTSDSEEDRQQTAEELETEFQCKVTTELKPEPGPVQALQLAIDRQDLIPGLLPLFLFRVQC</sequence>
<dbReference type="AlphaFoldDB" id="A0A3S2P1B2"/>
<evidence type="ECO:0000313" key="3">
    <source>
        <dbReference type="Proteomes" id="UP000283210"/>
    </source>
</evidence>
<name>A0A3S2P1B2_ORYJA</name>
<gene>
    <name evidence="2" type="ORF">OJAV_G00145080</name>
</gene>
<dbReference type="Proteomes" id="UP000283210">
    <property type="component" value="Chromosome 14"/>
</dbReference>
<reference evidence="2 3" key="1">
    <citation type="submission" date="2018-11" db="EMBL/GenBank/DDBJ databases">
        <authorList>
            <person name="Lopez-Roques C."/>
            <person name="Donnadieu C."/>
            <person name="Bouchez O."/>
            <person name="Klopp C."/>
            <person name="Cabau C."/>
            <person name="Zahm M."/>
        </authorList>
    </citation>
    <scope>NUCLEOTIDE SEQUENCE [LARGE SCALE GENOMIC DNA]</scope>
    <source>
        <strain evidence="2">RS831</strain>
        <tissue evidence="2">Whole body</tissue>
    </source>
</reference>
<proteinExistence type="predicted"/>
<evidence type="ECO:0000256" key="1">
    <source>
        <dbReference type="SAM" id="MobiDB-lite"/>
    </source>
</evidence>
<reference evidence="2 3" key="2">
    <citation type="submission" date="2019-01" db="EMBL/GenBank/DDBJ databases">
        <title>A chromosome length genome reference of the Java medaka (oryzias javanicus).</title>
        <authorList>
            <person name="Herpin A."/>
            <person name="Takehana Y."/>
            <person name="Naruse K."/>
            <person name="Ansai S."/>
            <person name="Kawaguchi M."/>
        </authorList>
    </citation>
    <scope>NUCLEOTIDE SEQUENCE [LARGE SCALE GENOMIC DNA]</scope>
    <source>
        <strain evidence="2">RS831</strain>
        <tissue evidence="2">Whole body</tissue>
    </source>
</reference>
<protein>
    <submittedName>
        <fullName evidence="2">Uncharacterized protein</fullName>
    </submittedName>
</protein>
<feature type="region of interest" description="Disordered" evidence="1">
    <location>
        <begin position="26"/>
        <end position="46"/>
    </location>
</feature>